<comment type="caution">
    <text evidence="3">The sequence shown here is derived from an EMBL/GenBank/DDBJ whole genome shotgun (WGS) entry which is preliminary data.</text>
</comment>
<dbReference type="RefSeq" id="WP_244957054.1">
    <property type="nucleotide sequence ID" value="NZ_JACHHD010000014.1"/>
</dbReference>
<feature type="domain" description="Glycosyl hydrolase family 13 catalytic" evidence="2">
    <location>
        <begin position="252"/>
        <end position="614"/>
    </location>
</feature>
<evidence type="ECO:0000313" key="4">
    <source>
        <dbReference type="Proteomes" id="UP000521313"/>
    </source>
</evidence>
<proteinExistence type="inferred from homology"/>
<dbReference type="CDD" id="cd02860">
    <property type="entry name" value="E_set_Pullulanase"/>
    <property type="match status" value="1"/>
</dbReference>
<dbReference type="EC" id="3.2.1.41" evidence="3"/>
<dbReference type="InterPro" id="IPR011840">
    <property type="entry name" value="PulA_typeI"/>
</dbReference>
<accession>A0A7W8FYZ0</accession>
<dbReference type="SUPFAM" id="SSF81296">
    <property type="entry name" value="E set domains"/>
    <property type="match status" value="1"/>
</dbReference>
<dbReference type="Gene3D" id="2.60.40.10">
    <property type="entry name" value="Immunoglobulins"/>
    <property type="match status" value="1"/>
</dbReference>
<dbReference type="InterPro" id="IPR004193">
    <property type="entry name" value="Glyco_hydro_13_N"/>
</dbReference>
<dbReference type="GO" id="GO:0005975">
    <property type="term" value="P:carbohydrate metabolic process"/>
    <property type="evidence" value="ECO:0007669"/>
    <property type="project" value="InterPro"/>
</dbReference>
<evidence type="ECO:0000256" key="1">
    <source>
        <dbReference type="ARBA" id="ARBA00008061"/>
    </source>
</evidence>
<comment type="similarity">
    <text evidence="1">Belongs to the glycosyl hydrolase 13 family.</text>
</comment>
<dbReference type="SUPFAM" id="SSF51445">
    <property type="entry name" value="(Trans)glycosidases"/>
    <property type="match status" value="1"/>
</dbReference>
<dbReference type="Pfam" id="PF17999">
    <property type="entry name" value="PulA_N1"/>
    <property type="match status" value="1"/>
</dbReference>
<dbReference type="Pfam" id="PF00128">
    <property type="entry name" value="Alpha-amylase"/>
    <property type="match status" value="1"/>
</dbReference>
<evidence type="ECO:0000313" key="3">
    <source>
        <dbReference type="EMBL" id="MBB5185350.1"/>
    </source>
</evidence>
<dbReference type="CDD" id="cd11341">
    <property type="entry name" value="AmyAc_Pullulanase_LD-like"/>
    <property type="match status" value="1"/>
</dbReference>
<name>A0A7W8FYZ0_9FIRM</name>
<dbReference type="Gene3D" id="3.20.20.80">
    <property type="entry name" value="Glycosidases"/>
    <property type="match status" value="1"/>
</dbReference>
<dbReference type="AlphaFoldDB" id="A0A7W8FYZ0"/>
<dbReference type="InterPro" id="IPR040697">
    <property type="entry name" value="PulA_N1"/>
</dbReference>
<dbReference type="InterPro" id="IPR014756">
    <property type="entry name" value="Ig_E-set"/>
</dbReference>
<keyword evidence="3" id="KW-0326">Glycosidase</keyword>
<dbReference type="PANTHER" id="PTHR43002">
    <property type="entry name" value="GLYCOGEN DEBRANCHING ENZYME"/>
    <property type="match status" value="1"/>
</dbReference>
<dbReference type="EMBL" id="JACHHD010000014">
    <property type="protein sequence ID" value="MBB5185350.1"/>
    <property type="molecule type" value="Genomic_DNA"/>
</dbReference>
<organism evidence="3 4">
    <name type="scientific">Faecalicoccus acidiformans</name>
    <dbReference type="NCBI Taxonomy" id="915173"/>
    <lineage>
        <taxon>Bacteria</taxon>
        <taxon>Bacillati</taxon>
        <taxon>Bacillota</taxon>
        <taxon>Erysipelotrichia</taxon>
        <taxon>Erysipelotrichales</taxon>
        <taxon>Erysipelotrichaceae</taxon>
        <taxon>Faecalicoccus</taxon>
    </lineage>
</organism>
<evidence type="ECO:0000259" key="2">
    <source>
        <dbReference type="SMART" id="SM00642"/>
    </source>
</evidence>
<dbReference type="NCBIfam" id="TIGR02104">
    <property type="entry name" value="pulA_typeI"/>
    <property type="match status" value="1"/>
</dbReference>
<dbReference type="GO" id="GO:0051060">
    <property type="term" value="F:pullulanase activity"/>
    <property type="evidence" value="ECO:0007669"/>
    <property type="project" value="UniProtKB-EC"/>
</dbReference>
<dbReference type="Pfam" id="PF02922">
    <property type="entry name" value="CBM_48"/>
    <property type="match status" value="1"/>
</dbReference>
<dbReference type="Proteomes" id="UP000521313">
    <property type="component" value="Unassembled WGS sequence"/>
</dbReference>
<dbReference type="InterPro" id="IPR006047">
    <property type="entry name" value="GH13_cat_dom"/>
</dbReference>
<keyword evidence="3" id="KW-0378">Hydrolase</keyword>
<protein>
    <submittedName>
        <fullName evidence="3">Pullulanase</fullName>
        <ecNumber evidence="3">3.2.1.41</ecNumber>
    </submittedName>
</protein>
<sequence>MNPMRMQTVYEAYFDDYDCLKVYMSNNFFNGQSRIFHIKDSKDQIIPLRIQSKQDLPGGYTKYVLSILGDLDIGEEYVVYDEHCQRAFCQYGHIVKTQRFNDEFTYLYSDLGCQYTPDRTTFKVWSPVAHKILLKLSMNGQETIYEMLRQAKGIFALEVNQDLLNAHYTLMVRVNGAWQETVDPYNCFCGPNTQYSVVQSFDQVSLPPKVSLPPLDSNTDAILYEASIRDLSADPGIGIQHPKTFVGFVEENLTTRSLNTGFSYIKSLGVTHIQLLPVFDFGSVDEMHTKIFYNWGYDPVHHRCLEGSYSTDCTNATCRIEEFAKLVQACHQAGLRVNLDLVFNHVYNKATYPLEVLVPNYYFLMDTEGNFSNGSFCGNDIDTQPPMARQFFLDTCRMIVERYDVDGFRFDLMGILDYTFINEIAKECRNLKPDFMIYGEGWNMPSFVSEDLRASMQNQYKMPNVGHFNDRFRETCRGSNGDLEIKGYSNGETSLINMMETCLGGGVLNDLFDSPQKAINYVECHDNHTLWDKNQVCCQNESRGILMLRQSLANALVLLAQGVPFLHCGQEFGRTKYNLDNSYNRSDHYNHIDYSLRNKHMPVVVDTKLLIKIRKGHPCFRLRTKEEILENVRFEEIDQKVLVYKVKKDQDFCICFFNPTMQHYTYQSSEELEILFDNGNINSQYSCFINIAPYCVVVCKAPMAFWS</sequence>
<dbReference type="SMART" id="SM00642">
    <property type="entry name" value="Aamy"/>
    <property type="match status" value="1"/>
</dbReference>
<gene>
    <name evidence="3" type="ORF">HNQ43_001404</name>
</gene>
<dbReference type="InterPro" id="IPR013783">
    <property type="entry name" value="Ig-like_fold"/>
</dbReference>
<dbReference type="InterPro" id="IPR017853">
    <property type="entry name" value="GH"/>
</dbReference>
<dbReference type="Gene3D" id="2.60.40.2320">
    <property type="match status" value="1"/>
</dbReference>
<reference evidence="3 4" key="1">
    <citation type="submission" date="2020-08" db="EMBL/GenBank/DDBJ databases">
        <title>Genomic Encyclopedia of Type Strains, Phase IV (KMG-IV): sequencing the most valuable type-strain genomes for metagenomic binning, comparative biology and taxonomic classification.</title>
        <authorList>
            <person name="Goeker M."/>
        </authorList>
    </citation>
    <scope>NUCLEOTIDE SEQUENCE [LARGE SCALE GENOMIC DNA]</scope>
    <source>
        <strain evidence="3 4">DSM 26963</strain>
    </source>
</reference>